<feature type="compositionally biased region" description="Basic and acidic residues" evidence="9">
    <location>
        <begin position="213"/>
        <end position="222"/>
    </location>
</feature>
<evidence type="ECO:0000256" key="2">
    <source>
        <dbReference type="ARBA" id="ARBA00004496"/>
    </source>
</evidence>
<dbReference type="InterPro" id="IPR011042">
    <property type="entry name" value="6-blade_b-propeller_TolB-like"/>
</dbReference>
<feature type="region of interest" description="Disordered" evidence="9">
    <location>
        <begin position="24"/>
        <end position="53"/>
    </location>
</feature>
<dbReference type="Gene3D" id="3.40.50.1820">
    <property type="entry name" value="alpha/beta hydrolase"/>
    <property type="match status" value="1"/>
</dbReference>
<evidence type="ECO:0000256" key="5">
    <source>
        <dbReference type="ARBA" id="ARBA00012917"/>
    </source>
</evidence>
<dbReference type="Gene3D" id="2.120.10.30">
    <property type="entry name" value="TolB, C-terminal domain"/>
    <property type="match status" value="1"/>
</dbReference>
<dbReference type="InterPro" id="IPR001375">
    <property type="entry name" value="Peptidase_S9_cat"/>
</dbReference>
<comment type="catalytic activity">
    <reaction evidence="1">
        <text>Cleavage of an N-acetyl or N-formyl amino acid from the N-terminus of a polypeptide.</text>
        <dbReference type="EC" id="3.4.19.1"/>
    </reaction>
</comment>
<dbReference type="GO" id="GO:0008242">
    <property type="term" value="F:omega peptidase activity"/>
    <property type="evidence" value="ECO:0007669"/>
    <property type="project" value="UniProtKB-EC"/>
</dbReference>
<dbReference type="SUPFAM" id="SSF82171">
    <property type="entry name" value="DPP6 N-terminal domain-like"/>
    <property type="match status" value="1"/>
</dbReference>
<evidence type="ECO:0000256" key="7">
    <source>
        <dbReference type="ARBA" id="ARBA00022490"/>
    </source>
</evidence>
<evidence type="ECO:0000256" key="3">
    <source>
        <dbReference type="ARBA" id="ARBA00010040"/>
    </source>
</evidence>
<dbReference type="InterPro" id="IPR029058">
    <property type="entry name" value="AB_hydrolase_fold"/>
</dbReference>
<evidence type="ECO:0000259" key="11">
    <source>
        <dbReference type="Pfam" id="PF19283"/>
    </source>
</evidence>
<dbReference type="EMBL" id="GBEZ01000335">
    <property type="protein sequence ID" value="JAC84546.1"/>
    <property type="molecule type" value="Transcribed_RNA"/>
</dbReference>
<feature type="domain" description="Peptidase S9 prolyl oligopeptidase catalytic" evidence="10">
    <location>
        <begin position="576"/>
        <end position="790"/>
    </location>
</feature>
<evidence type="ECO:0000256" key="8">
    <source>
        <dbReference type="ARBA" id="ARBA00022801"/>
    </source>
</evidence>
<dbReference type="GO" id="GO:0005737">
    <property type="term" value="C:cytoplasm"/>
    <property type="evidence" value="ECO:0007669"/>
    <property type="project" value="UniProtKB-SubCell"/>
</dbReference>
<feature type="non-terminal residue" evidence="12">
    <location>
        <position position="1"/>
    </location>
</feature>
<comment type="subcellular location">
    <subcellularLocation>
        <location evidence="2">Cytoplasm</location>
    </subcellularLocation>
</comment>
<comment type="similarity">
    <text evidence="3">Belongs to the peptidase S9C family.</text>
</comment>
<comment type="subunit">
    <text evidence="4">Homotetramer.</text>
</comment>
<evidence type="ECO:0000256" key="1">
    <source>
        <dbReference type="ARBA" id="ARBA00000721"/>
    </source>
</evidence>
<accession>A0A061SPB4</accession>
<evidence type="ECO:0000313" key="12">
    <source>
        <dbReference type="EMBL" id="JAC84546.1"/>
    </source>
</evidence>
<gene>
    <name evidence="12" type="primary">APEH</name>
    <name evidence="12" type="ORF">TSPGSL018_728</name>
</gene>
<name>A0A061SPB4_9CHLO</name>
<dbReference type="GO" id="GO:0006508">
    <property type="term" value="P:proteolysis"/>
    <property type="evidence" value="ECO:0007669"/>
    <property type="project" value="InterPro"/>
</dbReference>
<keyword evidence="8" id="KW-0378">Hydrolase</keyword>
<feature type="region of interest" description="Disordered" evidence="9">
    <location>
        <begin position="210"/>
        <end position="240"/>
    </location>
</feature>
<sequence length="796" mass="85214">RSPCYNPSLLSRRWSARKISPSWTGLFTRTSSPSENRKQPQAMTSRDSSVAQSALHEIPEGLDSEEQLLQYLTSIPSASKAWCFNRSDGGTDVRVQFSQRAVPANKMRAFSVSTALPGGWAADSNACCWSWPVENSDSLMLSFSPSGQKLLVVKAGAAEADSALLEIWSRGRLERSIAVPKALHGAPVNDGYFSTGASWSPDEERVVYTAESPAREKSRKFGGDGGSGGAAPAAAAGPKTWEGVGPWEEDWGELFAGKRPPTLFVLQVGTGAIERLKGLPDDTSCGQPVWDPSGEGVVFVGWPHRAPNFPRSAARLGAIYCYNRPCSLWHVPAVGEGGRAARRLTGDLGSAQAPRFSPSGERLVFLSWNAAVSTGVHNSTAALFSLEWPNGTPSEIVPVVSRPDRGPDGFPGIYAGFGSTLVEDPFLNEDTVAVGSQWGSALAVVAVSLSTGRVRRLTPADGDRTSFTLLAQRQGVLVAAASGLTSPPVVAAAAVGAGGEAEWAMLPLEPQPARDAEIFGGLEHHTLQVTPTVSGLTDLPFETLVVRPRVEGPTPAVLMPHGGPHHAFPAAYMMPVAFLASCGYAVLLVNFRGSTGYGEDCVQSLPGEVGTLDVADCMDALSAAVAAGFADPDRVAVCGGSHGGFLTGHLVGQHPEAFRAGILRNPVVDLGLMVFSSDIPDWTFVESWGTAEGMRRFKPRPDEEDLRRFSEVSPIRYVDSVTAPLLFMLGAKDLRVPWSDARHYMAALRSRPDAPEAKAWLFPDDSHALDHPQTEFEQWMNALDWLRRYCSPCNNN</sequence>
<dbReference type="EC" id="3.4.19.1" evidence="5"/>
<reference evidence="12" key="1">
    <citation type="submission" date="2014-05" db="EMBL/GenBank/DDBJ databases">
        <title>The transcriptome of the halophilic microalga Tetraselmis sp. GSL018 isolated from the Great Salt Lake, Utah.</title>
        <authorList>
            <person name="Jinkerson R.E."/>
            <person name="D'Adamo S."/>
            <person name="Posewitz M.C."/>
        </authorList>
    </citation>
    <scope>NUCLEOTIDE SEQUENCE</scope>
    <source>
        <strain evidence="12">GSL018</strain>
    </source>
</reference>
<dbReference type="Pfam" id="PF00326">
    <property type="entry name" value="Peptidase_S9"/>
    <property type="match status" value="1"/>
</dbReference>
<evidence type="ECO:0000256" key="9">
    <source>
        <dbReference type="SAM" id="MobiDB-lite"/>
    </source>
</evidence>
<evidence type="ECO:0000259" key="10">
    <source>
        <dbReference type="Pfam" id="PF00326"/>
    </source>
</evidence>
<keyword evidence="7" id="KW-0963">Cytoplasm</keyword>
<dbReference type="GO" id="GO:0004252">
    <property type="term" value="F:serine-type endopeptidase activity"/>
    <property type="evidence" value="ECO:0007669"/>
    <property type="project" value="TreeGrafter"/>
</dbReference>
<dbReference type="PANTHER" id="PTHR42776">
    <property type="entry name" value="SERINE PEPTIDASE S9 FAMILY MEMBER"/>
    <property type="match status" value="1"/>
</dbReference>
<dbReference type="Pfam" id="PF19283">
    <property type="entry name" value="APEH_N"/>
    <property type="match status" value="1"/>
</dbReference>
<organism evidence="12">
    <name type="scientific">Tetraselmis sp. GSL018</name>
    <dbReference type="NCBI Taxonomy" id="582737"/>
    <lineage>
        <taxon>Eukaryota</taxon>
        <taxon>Viridiplantae</taxon>
        <taxon>Chlorophyta</taxon>
        <taxon>core chlorophytes</taxon>
        <taxon>Chlorodendrophyceae</taxon>
        <taxon>Chlorodendrales</taxon>
        <taxon>Chlorodendraceae</taxon>
        <taxon>Tetraselmis</taxon>
    </lineage>
</organism>
<evidence type="ECO:0000256" key="6">
    <source>
        <dbReference type="ARBA" id="ARBA00018421"/>
    </source>
</evidence>
<dbReference type="PANTHER" id="PTHR42776:SF4">
    <property type="entry name" value="ACYLAMINO-ACID-RELEASING ENZYME"/>
    <property type="match status" value="1"/>
</dbReference>
<proteinExistence type="inferred from homology"/>
<feature type="domain" description="Acylamino-acid-releasing enzyme N-terminal" evidence="11">
    <location>
        <begin position="61"/>
        <end position="496"/>
    </location>
</feature>
<feature type="compositionally biased region" description="Polar residues" evidence="9">
    <location>
        <begin position="24"/>
        <end position="52"/>
    </location>
</feature>
<dbReference type="AlphaFoldDB" id="A0A061SPB4"/>
<evidence type="ECO:0000256" key="4">
    <source>
        <dbReference type="ARBA" id="ARBA00011881"/>
    </source>
</evidence>
<protein>
    <recommendedName>
        <fullName evidence="6">Acylamino-acid-releasing enzyme</fullName>
        <ecNumber evidence="5">3.4.19.1</ecNumber>
    </recommendedName>
</protein>
<dbReference type="SUPFAM" id="SSF53474">
    <property type="entry name" value="alpha/beta-Hydrolases"/>
    <property type="match status" value="1"/>
</dbReference>
<dbReference type="InterPro" id="IPR045550">
    <property type="entry name" value="AARE_N"/>
</dbReference>